<proteinExistence type="predicted"/>
<gene>
    <name evidence="1" type="ORF">SCALOS_LOCUS7844</name>
</gene>
<evidence type="ECO:0000313" key="1">
    <source>
        <dbReference type="EMBL" id="CAG8627280.1"/>
    </source>
</evidence>
<keyword evidence="2" id="KW-1185">Reference proteome</keyword>
<organism evidence="1 2">
    <name type="scientific">Scutellospora calospora</name>
    <dbReference type="NCBI Taxonomy" id="85575"/>
    <lineage>
        <taxon>Eukaryota</taxon>
        <taxon>Fungi</taxon>
        <taxon>Fungi incertae sedis</taxon>
        <taxon>Mucoromycota</taxon>
        <taxon>Glomeromycotina</taxon>
        <taxon>Glomeromycetes</taxon>
        <taxon>Diversisporales</taxon>
        <taxon>Gigasporaceae</taxon>
        <taxon>Scutellospora</taxon>
    </lineage>
</organism>
<feature type="non-terminal residue" evidence="1">
    <location>
        <position position="100"/>
    </location>
</feature>
<feature type="non-terminal residue" evidence="1">
    <location>
        <position position="1"/>
    </location>
</feature>
<protein>
    <submittedName>
        <fullName evidence="1">7213_t:CDS:1</fullName>
    </submittedName>
</protein>
<evidence type="ECO:0000313" key="2">
    <source>
        <dbReference type="Proteomes" id="UP000789860"/>
    </source>
</evidence>
<comment type="caution">
    <text evidence="1">The sequence shown here is derived from an EMBL/GenBank/DDBJ whole genome shotgun (WGS) entry which is preliminary data.</text>
</comment>
<dbReference type="Proteomes" id="UP000789860">
    <property type="component" value="Unassembled WGS sequence"/>
</dbReference>
<name>A0ACA9N150_9GLOM</name>
<dbReference type="EMBL" id="CAJVPM010018923">
    <property type="protein sequence ID" value="CAG8627280.1"/>
    <property type="molecule type" value="Genomic_DNA"/>
</dbReference>
<sequence>SHSLCQKYYNQIVLSNQFYEYLLDLFSSIQQGQLDTNMDIQTSYANLMQYLEEQEKEVKELNKKLQEAYEEDSRFFSQQKRINAVIKIAKAEHELLFDDI</sequence>
<accession>A0ACA9N150</accession>
<reference evidence="1" key="1">
    <citation type="submission" date="2021-06" db="EMBL/GenBank/DDBJ databases">
        <authorList>
            <person name="Kallberg Y."/>
            <person name="Tangrot J."/>
            <person name="Rosling A."/>
        </authorList>
    </citation>
    <scope>NUCLEOTIDE SEQUENCE</scope>
    <source>
        <strain evidence="1">AU212A</strain>
    </source>
</reference>